<keyword evidence="1" id="KW-0175">Coiled coil</keyword>
<feature type="coiled-coil region" evidence="1">
    <location>
        <begin position="141"/>
        <end position="185"/>
    </location>
</feature>
<gene>
    <name evidence="2" type="ORF">LSINAPIS_LOCUS3303</name>
</gene>
<evidence type="ECO:0000313" key="3">
    <source>
        <dbReference type="Proteomes" id="UP000324832"/>
    </source>
</evidence>
<evidence type="ECO:0000256" key="1">
    <source>
        <dbReference type="SAM" id="Coils"/>
    </source>
</evidence>
<dbReference type="AlphaFoldDB" id="A0A5E4PYW1"/>
<accession>A0A5E4PYW1</accession>
<dbReference type="Proteomes" id="UP000324832">
    <property type="component" value="Unassembled WGS sequence"/>
</dbReference>
<evidence type="ECO:0008006" key="4">
    <source>
        <dbReference type="Google" id="ProtNLM"/>
    </source>
</evidence>
<name>A0A5E4PYW1_9NEOP</name>
<reference evidence="2 3" key="1">
    <citation type="submission" date="2017-07" db="EMBL/GenBank/DDBJ databases">
        <authorList>
            <person name="Talla V."/>
            <person name="Backstrom N."/>
        </authorList>
    </citation>
    <scope>NUCLEOTIDE SEQUENCE [LARGE SCALE GENOMIC DNA]</scope>
</reference>
<sequence length="203" mass="23331">MIQTEPWTGGTDEEYETQHFGFGCQRFKIALRKMVEEKISGGVMEMVTALHSALNLNDTDKQTLTNSCNKLIHLYCERTRPSLDIIDNELEKLLKIPHNILLPEDEVQFDQVMDEEFEKLKEEVSNLQQIVQRGAMMESLLTAEEEELASVEKLYELSRKDMEVIDLLQKNLSNTDNLLKILQSNTQFITALVPSTNKNNDIP</sequence>
<protein>
    <recommendedName>
        <fullName evidence="4">Protein MIS12 homolog</fullName>
    </recommendedName>
</protein>
<dbReference type="EMBL" id="FZQP02000781">
    <property type="protein sequence ID" value="VVC90382.1"/>
    <property type="molecule type" value="Genomic_DNA"/>
</dbReference>
<evidence type="ECO:0000313" key="2">
    <source>
        <dbReference type="EMBL" id="VVC90382.1"/>
    </source>
</evidence>
<keyword evidence="3" id="KW-1185">Reference proteome</keyword>
<proteinExistence type="predicted"/>
<organism evidence="2 3">
    <name type="scientific">Leptidea sinapis</name>
    <dbReference type="NCBI Taxonomy" id="189913"/>
    <lineage>
        <taxon>Eukaryota</taxon>
        <taxon>Metazoa</taxon>
        <taxon>Ecdysozoa</taxon>
        <taxon>Arthropoda</taxon>
        <taxon>Hexapoda</taxon>
        <taxon>Insecta</taxon>
        <taxon>Pterygota</taxon>
        <taxon>Neoptera</taxon>
        <taxon>Endopterygota</taxon>
        <taxon>Lepidoptera</taxon>
        <taxon>Glossata</taxon>
        <taxon>Ditrysia</taxon>
        <taxon>Papilionoidea</taxon>
        <taxon>Pieridae</taxon>
        <taxon>Dismorphiinae</taxon>
        <taxon>Leptidea</taxon>
    </lineage>
</organism>